<name>A0A285RLP2_9PROT</name>
<proteinExistence type="predicted"/>
<evidence type="ECO:0000313" key="3">
    <source>
        <dbReference type="Proteomes" id="UP000219068"/>
    </source>
</evidence>
<keyword evidence="1" id="KW-0812">Transmembrane</keyword>
<evidence type="ECO:0000313" key="2">
    <source>
        <dbReference type="EMBL" id="SOB95026.1"/>
    </source>
</evidence>
<gene>
    <name evidence="2" type="ORF">SAMN05428964_1011339</name>
</gene>
<protein>
    <submittedName>
        <fullName evidence="2">Uncharacterized protein</fullName>
    </submittedName>
</protein>
<evidence type="ECO:0000256" key="1">
    <source>
        <dbReference type="SAM" id="Phobius"/>
    </source>
</evidence>
<dbReference type="Proteomes" id="UP000219068">
    <property type="component" value="Unassembled WGS sequence"/>
</dbReference>
<dbReference type="EMBL" id="OBMM01000001">
    <property type="protein sequence ID" value="SOB95026.1"/>
    <property type="molecule type" value="Genomic_DNA"/>
</dbReference>
<keyword evidence="1" id="KW-0472">Membrane</keyword>
<organism evidence="2 3">
    <name type="scientific">Thalassospira xiamenensis</name>
    <dbReference type="NCBI Taxonomy" id="220697"/>
    <lineage>
        <taxon>Bacteria</taxon>
        <taxon>Pseudomonadati</taxon>
        <taxon>Pseudomonadota</taxon>
        <taxon>Alphaproteobacteria</taxon>
        <taxon>Rhodospirillales</taxon>
        <taxon>Thalassospiraceae</taxon>
        <taxon>Thalassospira</taxon>
    </lineage>
</organism>
<accession>A0A285RLP2</accession>
<dbReference type="AlphaFoldDB" id="A0A285RLP2"/>
<sequence length="60" mass="6270">MGGAEGGGCYGGGGGLISGVLRPLHASAIIEALVHINLIWGVVFFFEGMGVRKFDPRIRL</sequence>
<feature type="transmembrane region" description="Helical" evidence="1">
    <location>
        <begin position="24"/>
        <end position="46"/>
    </location>
</feature>
<keyword evidence="1" id="KW-1133">Transmembrane helix</keyword>
<reference evidence="2 3" key="1">
    <citation type="submission" date="2017-08" db="EMBL/GenBank/DDBJ databases">
        <authorList>
            <person name="de Groot N.N."/>
        </authorList>
    </citation>
    <scope>NUCLEOTIDE SEQUENCE [LARGE SCALE GENOMIC DNA]</scope>
    <source>
        <strain evidence="2 3">USBA 78</strain>
    </source>
</reference>